<dbReference type="EMBL" id="VMHL01000003">
    <property type="protein sequence ID" value="TSJ89260.1"/>
    <property type="molecule type" value="Genomic_DNA"/>
</dbReference>
<name>A0A556RK24_9GAMM</name>
<feature type="signal peptide" evidence="2">
    <location>
        <begin position="1"/>
        <end position="25"/>
    </location>
</feature>
<protein>
    <submittedName>
        <fullName evidence="3">Uncharacterized protein</fullName>
    </submittedName>
</protein>
<dbReference type="RefSeq" id="WP_144189589.1">
    <property type="nucleotide sequence ID" value="NZ_VMHL01000003.1"/>
</dbReference>
<organism evidence="3 4">
    <name type="scientific">Gilliamella apicola</name>
    <dbReference type="NCBI Taxonomy" id="1196095"/>
    <lineage>
        <taxon>Bacteria</taxon>
        <taxon>Pseudomonadati</taxon>
        <taxon>Pseudomonadota</taxon>
        <taxon>Gammaproteobacteria</taxon>
        <taxon>Orbales</taxon>
        <taxon>Orbaceae</taxon>
        <taxon>Gilliamella</taxon>
    </lineage>
</organism>
<sequence>MKNLTVKKIAVGLFLAGYAASSAYAVNAATTTEAILGNVPSMFAGKNDQGTTWDEHTLTLKINNDVDSAAAAKGKDKKIAVGDYVHLTYQLRDADGDTDPKDEIAKTLTIWVKKKLATGDSWDTIAWKQITDATIVSSPSADDPEKGHIYFQIPQSMSGAEKIGFQLQERTQYGNPNTNKWLWVADIWSHKNPGNGNDKPDNPGGGDEGPGNPDPENPIGPIESTATVLGIFKYDDQGNIDYTVNLTSPGGADAVKKTPKYGDKLAAVVWERPDVDDNSDAILPNWSKDVNQTDSYEFTWTLVGEAVNNADGTVSNDPAKVADNDVINEGFESTETNKKSIFLGSKDDKVKHNKVYDSMIGKYKAGIQGFKIQVTAK</sequence>
<comment type="caution">
    <text evidence="3">The sequence shown here is derived from an EMBL/GenBank/DDBJ whole genome shotgun (WGS) entry which is preliminary data.</text>
</comment>
<dbReference type="AlphaFoldDB" id="A0A556RK24"/>
<proteinExistence type="predicted"/>
<evidence type="ECO:0000256" key="1">
    <source>
        <dbReference type="SAM" id="MobiDB-lite"/>
    </source>
</evidence>
<keyword evidence="2" id="KW-0732">Signal</keyword>
<dbReference type="Proteomes" id="UP000319138">
    <property type="component" value="Unassembled WGS sequence"/>
</dbReference>
<accession>A0A556RK24</accession>
<feature type="region of interest" description="Disordered" evidence="1">
    <location>
        <begin position="192"/>
        <end position="222"/>
    </location>
</feature>
<evidence type="ECO:0000256" key="2">
    <source>
        <dbReference type="SAM" id="SignalP"/>
    </source>
</evidence>
<evidence type="ECO:0000313" key="3">
    <source>
        <dbReference type="EMBL" id="TSJ89260.1"/>
    </source>
</evidence>
<reference evidence="3 4" key="1">
    <citation type="submission" date="2019-07" db="EMBL/GenBank/DDBJ databases">
        <title>Gilliamella genomes.</title>
        <authorList>
            <person name="Zheng H."/>
        </authorList>
    </citation>
    <scope>NUCLEOTIDE SEQUENCE [LARGE SCALE GENOMIC DNA]</scope>
    <source>
        <strain evidence="3 4">W8131</strain>
    </source>
</reference>
<evidence type="ECO:0000313" key="4">
    <source>
        <dbReference type="Proteomes" id="UP000319138"/>
    </source>
</evidence>
<feature type="chain" id="PRO_5021923864" evidence="2">
    <location>
        <begin position="26"/>
        <end position="377"/>
    </location>
</feature>
<gene>
    <name evidence="3" type="ORF">FPQ14_07060</name>
</gene>